<evidence type="ECO:0000313" key="3">
    <source>
        <dbReference type="Proteomes" id="UP000307440"/>
    </source>
</evidence>
<feature type="domain" description="DUF5648" evidence="1">
    <location>
        <begin position="74"/>
        <end position="155"/>
    </location>
</feature>
<keyword evidence="3" id="KW-1185">Reference proteome</keyword>
<evidence type="ECO:0000313" key="2">
    <source>
        <dbReference type="EMBL" id="TFK20563.1"/>
    </source>
</evidence>
<name>A0A5C3KKX7_COPMA</name>
<sequence length="159" mass="17726">MSNPDFSPQHADPRDSIPLYRFFDSLRTDHIYSTQNTLGTRTSIAEGIACYVFPTQVVNTTPLYLIYRCSKGCINHFYTTNLLQREELVAKYPGDWEDRGIVAFVFKDGTSGGVPLHQLLNAAGGDHMYTVSESEREAGVAKGFKYEGVIGYVYPGTVI</sequence>
<dbReference type="Pfam" id="PF18885">
    <property type="entry name" value="DUF5648"/>
    <property type="match status" value="1"/>
</dbReference>
<dbReference type="EMBL" id="ML210295">
    <property type="protein sequence ID" value="TFK20563.1"/>
    <property type="molecule type" value="Genomic_DNA"/>
</dbReference>
<dbReference type="InterPro" id="IPR043708">
    <property type="entry name" value="DUF5648"/>
</dbReference>
<dbReference type="OrthoDB" id="9971254at2759"/>
<dbReference type="Proteomes" id="UP000307440">
    <property type="component" value="Unassembled WGS sequence"/>
</dbReference>
<evidence type="ECO:0000259" key="1">
    <source>
        <dbReference type="Pfam" id="PF18885"/>
    </source>
</evidence>
<proteinExistence type="predicted"/>
<dbReference type="AlphaFoldDB" id="A0A5C3KKX7"/>
<protein>
    <recommendedName>
        <fullName evidence="1">DUF5648 domain-containing protein</fullName>
    </recommendedName>
</protein>
<organism evidence="2 3">
    <name type="scientific">Coprinopsis marcescibilis</name>
    <name type="common">Agaric fungus</name>
    <name type="synonym">Psathyrella marcescibilis</name>
    <dbReference type="NCBI Taxonomy" id="230819"/>
    <lineage>
        <taxon>Eukaryota</taxon>
        <taxon>Fungi</taxon>
        <taxon>Dikarya</taxon>
        <taxon>Basidiomycota</taxon>
        <taxon>Agaricomycotina</taxon>
        <taxon>Agaricomycetes</taxon>
        <taxon>Agaricomycetidae</taxon>
        <taxon>Agaricales</taxon>
        <taxon>Agaricineae</taxon>
        <taxon>Psathyrellaceae</taxon>
        <taxon>Coprinopsis</taxon>
    </lineage>
</organism>
<accession>A0A5C3KKX7</accession>
<gene>
    <name evidence="2" type="ORF">FA15DRAFT_625229</name>
</gene>
<reference evidence="2 3" key="1">
    <citation type="journal article" date="2019" name="Nat. Ecol. Evol.">
        <title>Megaphylogeny resolves global patterns of mushroom evolution.</title>
        <authorList>
            <person name="Varga T."/>
            <person name="Krizsan K."/>
            <person name="Foldi C."/>
            <person name="Dima B."/>
            <person name="Sanchez-Garcia M."/>
            <person name="Sanchez-Ramirez S."/>
            <person name="Szollosi G.J."/>
            <person name="Szarkandi J.G."/>
            <person name="Papp V."/>
            <person name="Albert L."/>
            <person name="Andreopoulos W."/>
            <person name="Angelini C."/>
            <person name="Antonin V."/>
            <person name="Barry K.W."/>
            <person name="Bougher N.L."/>
            <person name="Buchanan P."/>
            <person name="Buyck B."/>
            <person name="Bense V."/>
            <person name="Catcheside P."/>
            <person name="Chovatia M."/>
            <person name="Cooper J."/>
            <person name="Damon W."/>
            <person name="Desjardin D."/>
            <person name="Finy P."/>
            <person name="Geml J."/>
            <person name="Haridas S."/>
            <person name="Hughes K."/>
            <person name="Justo A."/>
            <person name="Karasinski D."/>
            <person name="Kautmanova I."/>
            <person name="Kiss B."/>
            <person name="Kocsube S."/>
            <person name="Kotiranta H."/>
            <person name="LaButti K.M."/>
            <person name="Lechner B.E."/>
            <person name="Liimatainen K."/>
            <person name="Lipzen A."/>
            <person name="Lukacs Z."/>
            <person name="Mihaltcheva S."/>
            <person name="Morgado L.N."/>
            <person name="Niskanen T."/>
            <person name="Noordeloos M.E."/>
            <person name="Ohm R.A."/>
            <person name="Ortiz-Santana B."/>
            <person name="Ovrebo C."/>
            <person name="Racz N."/>
            <person name="Riley R."/>
            <person name="Savchenko A."/>
            <person name="Shiryaev A."/>
            <person name="Soop K."/>
            <person name="Spirin V."/>
            <person name="Szebenyi C."/>
            <person name="Tomsovsky M."/>
            <person name="Tulloss R.E."/>
            <person name="Uehling J."/>
            <person name="Grigoriev I.V."/>
            <person name="Vagvolgyi C."/>
            <person name="Papp T."/>
            <person name="Martin F.M."/>
            <person name="Miettinen O."/>
            <person name="Hibbett D.S."/>
            <person name="Nagy L.G."/>
        </authorList>
    </citation>
    <scope>NUCLEOTIDE SEQUENCE [LARGE SCALE GENOMIC DNA]</scope>
    <source>
        <strain evidence="2 3">CBS 121175</strain>
    </source>
</reference>